<accession>A0ABD1SFX0</accession>
<sequence length="228" mass="25771">MSGGSTSRNHAETSATGMEELEGVKRLVVTSFVFDSHPHSLPTKKRLLSASDFILIHSYDRPSQELENLMESSTETYLRAGEEVSRRRFLAAKLMASNMICLEDSIIRATPDQKYNDVSDEALNSIIKDHLQQHETHMLKEKEVTLPNGTRLTKEMIRECLETRTYVREPPKSSNDAETCCICLKDLKDGDEVAGIGYCKHEYHAKCIIKWLYDHNCCPMCKGLASSP</sequence>
<comment type="caution">
    <text evidence="10">The sequence shown here is derived from an EMBL/GenBank/DDBJ whole genome shotgun (WGS) entry which is preliminary data.</text>
</comment>
<dbReference type="AlphaFoldDB" id="A0ABD1SFX0"/>
<dbReference type="EC" id="2.3.2.27" evidence="2"/>
<evidence type="ECO:0000256" key="6">
    <source>
        <dbReference type="ARBA" id="ARBA00022786"/>
    </source>
</evidence>
<dbReference type="InterPro" id="IPR045191">
    <property type="entry name" value="MBR1/2-like"/>
</dbReference>
<evidence type="ECO:0000256" key="3">
    <source>
        <dbReference type="ARBA" id="ARBA00022679"/>
    </source>
</evidence>
<keyword evidence="11" id="KW-1185">Reference proteome</keyword>
<evidence type="ECO:0000256" key="5">
    <source>
        <dbReference type="ARBA" id="ARBA00022771"/>
    </source>
</evidence>
<keyword evidence="6" id="KW-0833">Ubl conjugation pathway</keyword>
<evidence type="ECO:0000256" key="2">
    <source>
        <dbReference type="ARBA" id="ARBA00012483"/>
    </source>
</evidence>
<protein>
    <recommendedName>
        <fullName evidence="2">RING-type E3 ubiquitin transferase</fullName>
        <ecNumber evidence="2">2.3.2.27</ecNumber>
    </recommendedName>
</protein>
<evidence type="ECO:0000256" key="4">
    <source>
        <dbReference type="ARBA" id="ARBA00022723"/>
    </source>
</evidence>
<dbReference type="InterPro" id="IPR001841">
    <property type="entry name" value="Znf_RING"/>
</dbReference>
<keyword evidence="7" id="KW-0862">Zinc</keyword>
<evidence type="ECO:0000256" key="8">
    <source>
        <dbReference type="PROSITE-ProRule" id="PRU00175"/>
    </source>
</evidence>
<gene>
    <name evidence="10" type="ORF">Adt_25130</name>
</gene>
<comment type="catalytic activity">
    <reaction evidence="1">
        <text>S-ubiquitinyl-[E2 ubiquitin-conjugating enzyme]-L-cysteine + [acceptor protein]-L-lysine = [E2 ubiquitin-conjugating enzyme]-L-cysteine + N(6)-ubiquitinyl-[acceptor protein]-L-lysine.</text>
        <dbReference type="EC" id="2.3.2.27"/>
    </reaction>
</comment>
<name>A0ABD1SFX0_9LAMI</name>
<dbReference type="PANTHER" id="PTHR22937">
    <property type="entry name" value="E3 UBIQUITIN-PROTEIN LIGASE RNF165"/>
    <property type="match status" value="1"/>
</dbReference>
<dbReference type="Pfam" id="PF13639">
    <property type="entry name" value="zf-RING_2"/>
    <property type="match status" value="1"/>
</dbReference>
<dbReference type="SUPFAM" id="SSF57850">
    <property type="entry name" value="RING/U-box"/>
    <property type="match status" value="1"/>
</dbReference>
<keyword evidence="4" id="KW-0479">Metal-binding</keyword>
<dbReference type="GO" id="GO:0061630">
    <property type="term" value="F:ubiquitin protein ligase activity"/>
    <property type="evidence" value="ECO:0007669"/>
    <property type="project" value="UniProtKB-EC"/>
</dbReference>
<proteinExistence type="predicted"/>
<dbReference type="PANTHER" id="PTHR22937:SF163">
    <property type="entry name" value="RING-TYPE E3 UBIQUITIN TRANSFERASE"/>
    <property type="match status" value="1"/>
</dbReference>
<dbReference type="GO" id="GO:0008270">
    <property type="term" value="F:zinc ion binding"/>
    <property type="evidence" value="ECO:0007669"/>
    <property type="project" value="UniProtKB-KW"/>
</dbReference>
<dbReference type="Gene3D" id="3.30.40.10">
    <property type="entry name" value="Zinc/RING finger domain, C3HC4 (zinc finger)"/>
    <property type="match status" value="1"/>
</dbReference>
<feature type="domain" description="RING-type" evidence="9">
    <location>
        <begin position="180"/>
        <end position="222"/>
    </location>
</feature>
<reference evidence="11" key="1">
    <citation type="submission" date="2024-07" db="EMBL/GenBank/DDBJ databases">
        <title>Two chromosome-level genome assemblies of Korean endemic species Abeliophyllum distichum and Forsythia ovata (Oleaceae).</title>
        <authorList>
            <person name="Jang H."/>
        </authorList>
    </citation>
    <scope>NUCLEOTIDE SEQUENCE [LARGE SCALE GENOMIC DNA]</scope>
</reference>
<evidence type="ECO:0000313" key="11">
    <source>
        <dbReference type="Proteomes" id="UP001604336"/>
    </source>
</evidence>
<dbReference type="Proteomes" id="UP001604336">
    <property type="component" value="Unassembled WGS sequence"/>
</dbReference>
<keyword evidence="3" id="KW-0808">Transferase</keyword>
<evidence type="ECO:0000259" key="9">
    <source>
        <dbReference type="PROSITE" id="PS50089"/>
    </source>
</evidence>
<evidence type="ECO:0000256" key="7">
    <source>
        <dbReference type="ARBA" id="ARBA00022833"/>
    </source>
</evidence>
<dbReference type="EMBL" id="JBFOLK010000007">
    <property type="protein sequence ID" value="KAL2499580.1"/>
    <property type="molecule type" value="Genomic_DNA"/>
</dbReference>
<dbReference type="InterPro" id="IPR013083">
    <property type="entry name" value="Znf_RING/FYVE/PHD"/>
</dbReference>
<dbReference type="PROSITE" id="PS50089">
    <property type="entry name" value="ZF_RING_2"/>
    <property type="match status" value="1"/>
</dbReference>
<organism evidence="10 11">
    <name type="scientific">Abeliophyllum distichum</name>
    <dbReference type="NCBI Taxonomy" id="126358"/>
    <lineage>
        <taxon>Eukaryota</taxon>
        <taxon>Viridiplantae</taxon>
        <taxon>Streptophyta</taxon>
        <taxon>Embryophyta</taxon>
        <taxon>Tracheophyta</taxon>
        <taxon>Spermatophyta</taxon>
        <taxon>Magnoliopsida</taxon>
        <taxon>eudicotyledons</taxon>
        <taxon>Gunneridae</taxon>
        <taxon>Pentapetalae</taxon>
        <taxon>asterids</taxon>
        <taxon>lamiids</taxon>
        <taxon>Lamiales</taxon>
        <taxon>Oleaceae</taxon>
        <taxon>Forsythieae</taxon>
        <taxon>Abeliophyllum</taxon>
    </lineage>
</organism>
<keyword evidence="5 8" id="KW-0863">Zinc-finger</keyword>
<evidence type="ECO:0000256" key="1">
    <source>
        <dbReference type="ARBA" id="ARBA00000900"/>
    </source>
</evidence>
<evidence type="ECO:0000313" key="10">
    <source>
        <dbReference type="EMBL" id="KAL2499580.1"/>
    </source>
</evidence>